<feature type="signal peptide" evidence="4">
    <location>
        <begin position="1"/>
        <end position="16"/>
    </location>
</feature>
<dbReference type="EC" id="3.4.16.-" evidence="4"/>
<dbReference type="GO" id="GO:0004185">
    <property type="term" value="F:serine-type carboxypeptidase activity"/>
    <property type="evidence" value="ECO:0007669"/>
    <property type="project" value="UniProtKB-UniRule"/>
</dbReference>
<dbReference type="GO" id="GO:0006508">
    <property type="term" value="P:proteolysis"/>
    <property type="evidence" value="ECO:0007669"/>
    <property type="project" value="UniProtKB-KW"/>
</dbReference>
<proteinExistence type="inferred from homology"/>
<dbReference type="PRINTS" id="PR00724">
    <property type="entry name" value="CRBOXYPTASEC"/>
</dbReference>
<organism evidence="5">
    <name type="scientific">Opuntia streptacantha</name>
    <name type="common">Prickly pear cactus</name>
    <name type="synonym">Opuntia cardona</name>
    <dbReference type="NCBI Taxonomy" id="393608"/>
    <lineage>
        <taxon>Eukaryota</taxon>
        <taxon>Viridiplantae</taxon>
        <taxon>Streptophyta</taxon>
        <taxon>Embryophyta</taxon>
        <taxon>Tracheophyta</taxon>
        <taxon>Spermatophyta</taxon>
        <taxon>Magnoliopsida</taxon>
        <taxon>eudicotyledons</taxon>
        <taxon>Gunneridae</taxon>
        <taxon>Pentapetalae</taxon>
        <taxon>Caryophyllales</taxon>
        <taxon>Cactineae</taxon>
        <taxon>Cactaceae</taxon>
        <taxon>Opuntioideae</taxon>
        <taxon>Opuntia</taxon>
    </lineage>
</organism>
<dbReference type="FunFam" id="3.40.50.1820:FF:000453">
    <property type="entry name" value="Carboxypeptidase"/>
    <property type="match status" value="1"/>
</dbReference>
<dbReference type="PANTHER" id="PTHR11802:SF281">
    <property type="entry name" value="CARBOXYPEPTIDASE"/>
    <property type="match status" value="1"/>
</dbReference>
<dbReference type="GO" id="GO:0005773">
    <property type="term" value="C:vacuole"/>
    <property type="evidence" value="ECO:0007669"/>
    <property type="project" value="TreeGrafter"/>
</dbReference>
<evidence type="ECO:0000256" key="1">
    <source>
        <dbReference type="ARBA" id="ARBA00004613"/>
    </source>
</evidence>
<evidence type="ECO:0000256" key="3">
    <source>
        <dbReference type="ARBA" id="ARBA00022525"/>
    </source>
</evidence>
<dbReference type="GO" id="GO:0005576">
    <property type="term" value="C:extracellular region"/>
    <property type="evidence" value="ECO:0007669"/>
    <property type="project" value="UniProtKB-SubCell"/>
</dbReference>
<reference evidence="5" key="1">
    <citation type="journal article" date="2013" name="J. Plant Res.">
        <title>Effect of fungi and light on seed germination of three Opuntia species from semiarid lands of central Mexico.</title>
        <authorList>
            <person name="Delgado-Sanchez P."/>
            <person name="Jimenez-Bremont J.F."/>
            <person name="Guerrero-Gonzalez Mde L."/>
            <person name="Flores J."/>
        </authorList>
    </citation>
    <scope>NUCLEOTIDE SEQUENCE</scope>
    <source>
        <tissue evidence="5">Cladode</tissue>
    </source>
</reference>
<dbReference type="SUPFAM" id="SSF53474">
    <property type="entry name" value="alpha/beta-Hydrolases"/>
    <property type="match status" value="1"/>
</dbReference>
<dbReference type="EMBL" id="GISG01075223">
    <property type="protein sequence ID" value="MBA4630820.1"/>
    <property type="molecule type" value="Transcribed_RNA"/>
</dbReference>
<accession>A0A7C9D069</accession>
<dbReference type="Gene3D" id="3.40.50.1820">
    <property type="entry name" value="alpha/beta hydrolase"/>
    <property type="match status" value="1"/>
</dbReference>
<keyword evidence="4" id="KW-0645">Protease</keyword>
<comment type="subcellular location">
    <subcellularLocation>
        <location evidence="1">Secreted</location>
    </subcellularLocation>
</comment>
<name>A0A7C9D069_OPUST</name>
<reference evidence="5" key="2">
    <citation type="submission" date="2020-07" db="EMBL/GenBank/DDBJ databases">
        <authorList>
            <person name="Vera ALvarez R."/>
            <person name="Arias-Moreno D.M."/>
            <person name="Jimenez-Jacinto V."/>
            <person name="Jimenez-Bremont J.F."/>
            <person name="Swaminathan K."/>
            <person name="Moose S.P."/>
            <person name="Guerrero-Gonzalez M.L."/>
            <person name="Marino-Ramirez L."/>
            <person name="Landsman D."/>
            <person name="Rodriguez-Kessler M."/>
            <person name="Delgado-Sanchez P."/>
        </authorList>
    </citation>
    <scope>NUCLEOTIDE SEQUENCE</scope>
    <source>
        <tissue evidence="5">Cladode</tissue>
    </source>
</reference>
<dbReference type="PROSITE" id="PS00131">
    <property type="entry name" value="CARBOXYPEPT_SER_SER"/>
    <property type="match status" value="1"/>
</dbReference>
<protein>
    <recommendedName>
        <fullName evidence="4">Carboxypeptidase</fullName>
        <ecNumber evidence="4">3.4.16.-</ecNumber>
    </recommendedName>
</protein>
<dbReference type="InterPro" id="IPR001563">
    <property type="entry name" value="Peptidase_S10"/>
</dbReference>
<evidence type="ECO:0000256" key="4">
    <source>
        <dbReference type="RuleBase" id="RU361156"/>
    </source>
</evidence>
<evidence type="ECO:0000256" key="2">
    <source>
        <dbReference type="ARBA" id="ARBA00009431"/>
    </source>
</evidence>
<dbReference type="InterPro" id="IPR018202">
    <property type="entry name" value="Ser_caboxypep_ser_AS"/>
</dbReference>
<keyword evidence="4" id="KW-0121">Carboxypeptidase</keyword>
<feature type="chain" id="PRO_5028507408" description="Carboxypeptidase" evidence="4">
    <location>
        <begin position="17"/>
        <end position="416"/>
    </location>
</feature>
<keyword evidence="4" id="KW-0732">Signal</keyword>
<keyword evidence="4" id="KW-0378">Hydrolase</keyword>
<keyword evidence="3" id="KW-0964">Secreted</keyword>
<dbReference type="PANTHER" id="PTHR11802">
    <property type="entry name" value="SERINE PROTEASE FAMILY S10 SERINE CARBOXYPEPTIDASE"/>
    <property type="match status" value="1"/>
</dbReference>
<evidence type="ECO:0000313" key="5">
    <source>
        <dbReference type="EMBL" id="MBA4630820.1"/>
    </source>
</evidence>
<dbReference type="InterPro" id="IPR029058">
    <property type="entry name" value="AB_hydrolase_fold"/>
</dbReference>
<dbReference type="AlphaFoldDB" id="A0A7C9D069"/>
<comment type="similarity">
    <text evidence="2 4">Belongs to the peptidase S10 family.</text>
</comment>
<sequence length="416" mass="46335">MLHLKLLILSTTLILCNLPKITPSSSSSEADKITSLPGQPSVNFQQYAGYVEVDAEKQRDLFYYFVEAESNPASKPLVLWLNGGPGCSSVGAGAFSENGPFRPSGDVLLKNDYSWNKEANMLYLESPVGVGFSYSTNKSFYDTLDDEKTARDNLVFLQNWLAKFPEYKDRDLFITGESYAGHYIPQLGNLILKSTLKSNLKGVAIGNPLLEFSTDFNSRGEFLWSHGLISDSTYGLLQTMCNYSQIRRQAQTGFLSPPCSLVNSQITSEIGRFVNYYDITLDVCLSSLSQQAYLLAKLDDVKINVCQEDETTKYLNRKDVQTSMHAQLLGVTQWGICSYVIRYNLDGLQVPITPLLGTLTNAGVPVFVFSGDQDSVIPLIATRMVVNNLAKDMGLKTTVPYRFWLQDKQVKLSRLA</sequence>
<dbReference type="Pfam" id="PF00450">
    <property type="entry name" value="Peptidase_S10"/>
    <property type="match status" value="1"/>
</dbReference>